<evidence type="ECO:0000256" key="7">
    <source>
        <dbReference type="ARBA" id="ARBA00022833"/>
    </source>
</evidence>
<keyword evidence="7" id="KW-0862">Zinc</keyword>
<dbReference type="PANTHER" id="PTHR22996:SF4">
    <property type="entry name" value="E3 UBIQUITIN-PROTEIN LIGASE LUL4-RELATED"/>
    <property type="match status" value="1"/>
</dbReference>
<evidence type="ECO:0000259" key="8">
    <source>
        <dbReference type="Pfam" id="PF26192"/>
    </source>
</evidence>
<evidence type="ECO:0000256" key="4">
    <source>
        <dbReference type="ARBA" id="ARBA00022723"/>
    </source>
</evidence>
<feature type="domain" description="MGRN1/RNF157-like N-terminal" evidence="8">
    <location>
        <begin position="41"/>
        <end position="132"/>
    </location>
</feature>
<gene>
    <name evidence="9" type="ORF">LIER_11360</name>
</gene>
<accession>A0AAV3PPN9</accession>
<dbReference type="PANTHER" id="PTHR22996">
    <property type="entry name" value="MAHOGUNIN"/>
    <property type="match status" value="1"/>
</dbReference>
<evidence type="ECO:0000313" key="10">
    <source>
        <dbReference type="Proteomes" id="UP001454036"/>
    </source>
</evidence>
<evidence type="ECO:0000313" key="9">
    <source>
        <dbReference type="EMBL" id="GAA0153026.1"/>
    </source>
</evidence>
<evidence type="ECO:0000256" key="2">
    <source>
        <dbReference type="ARBA" id="ARBA00012483"/>
    </source>
</evidence>
<comment type="caution">
    <text evidence="9">The sequence shown here is derived from an EMBL/GenBank/DDBJ whole genome shotgun (WGS) entry which is preliminary data.</text>
</comment>
<dbReference type="AlphaFoldDB" id="A0AAV3PPN9"/>
<evidence type="ECO:0000256" key="1">
    <source>
        <dbReference type="ARBA" id="ARBA00000900"/>
    </source>
</evidence>
<dbReference type="GO" id="GO:0061630">
    <property type="term" value="F:ubiquitin protein ligase activity"/>
    <property type="evidence" value="ECO:0007669"/>
    <property type="project" value="UniProtKB-EC"/>
</dbReference>
<dbReference type="InterPro" id="IPR058981">
    <property type="entry name" value="MGRN1/RNF157-like_N"/>
</dbReference>
<dbReference type="EMBL" id="BAABME010002101">
    <property type="protein sequence ID" value="GAA0153026.1"/>
    <property type="molecule type" value="Genomic_DNA"/>
</dbReference>
<organism evidence="9 10">
    <name type="scientific">Lithospermum erythrorhizon</name>
    <name type="common">Purple gromwell</name>
    <name type="synonym">Lithospermum officinale var. erythrorhizon</name>
    <dbReference type="NCBI Taxonomy" id="34254"/>
    <lineage>
        <taxon>Eukaryota</taxon>
        <taxon>Viridiplantae</taxon>
        <taxon>Streptophyta</taxon>
        <taxon>Embryophyta</taxon>
        <taxon>Tracheophyta</taxon>
        <taxon>Spermatophyta</taxon>
        <taxon>Magnoliopsida</taxon>
        <taxon>eudicotyledons</taxon>
        <taxon>Gunneridae</taxon>
        <taxon>Pentapetalae</taxon>
        <taxon>asterids</taxon>
        <taxon>lamiids</taxon>
        <taxon>Boraginales</taxon>
        <taxon>Boraginaceae</taxon>
        <taxon>Boraginoideae</taxon>
        <taxon>Lithospermeae</taxon>
        <taxon>Lithospermum</taxon>
    </lineage>
</organism>
<evidence type="ECO:0000256" key="3">
    <source>
        <dbReference type="ARBA" id="ARBA00022679"/>
    </source>
</evidence>
<keyword evidence="3" id="KW-0808">Transferase</keyword>
<keyword evidence="4" id="KW-0479">Metal-binding</keyword>
<dbReference type="GO" id="GO:0008270">
    <property type="term" value="F:zinc ion binding"/>
    <property type="evidence" value="ECO:0007669"/>
    <property type="project" value="UniProtKB-KW"/>
</dbReference>
<keyword evidence="6" id="KW-0833">Ubl conjugation pathway</keyword>
<dbReference type="Proteomes" id="UP001454036">
    <property type="component" value="Unassembled WGS sequence"/>
</dbReference>
<protein>
    <recommendedName>
        <fullName evidence="2">RING-type E3 ubiquitin transferase</fullName>
        <ecNumber evidence="2">2.3.2.27</ecNumber>
    </recommendedName>
</protein>
<sequence>MNRNPFTSPCDIFLFAFLQYYHNVFWKGRRKLLIRFSLLCLTQKFCQPSGNGNDLGFFDTNDLSKPLKGDVFPLVILAESTAPSTTLDMQTDAQIVKAPSHAQITLAILEKNKESQFQVKVMKQILWVEGNLWDQ</sequence>
<proteinExistence type="predicted"/>
<evidence type="ECO:0000256" key="6">
    <source>
        <dbReference type="ARBA" id="ARBA00022786"/>
    </source>
</evidence>
<name>A0AAV3PPN9_LITER</name>
<dbReference type="EC" id="2.3.2.27" evidence="2"/>
<dbReference type="GO" id="GO:0016567">
    <property type="term" value="P:protein ubiquitination"/>
    <property type="evidence" value="ECO:0007669"/>
    <property type="project" value="TreeGrafter"/>
</dbReference>
<reference evidence="9 10" key="1">
    <citation type="submission" date="2024-01" db="EMBL/GenBank/DDBJ databases">
        <title>The complete chloroplast genome sequence of Lithospermum erythrorhizon: insights into the phylogenetic relationship among Boraginaceae species and the maternal lineages of purple gromwells.</title>
        <authorList>
            <person name="Okada T."/>
            <person name="Watanabe K."/>
        </authorList>
    </citation>
    <scope>NUCLEOTIDE SEQUENCE [LARGE SCALE GENOMIC DNA]</scope>
</reference>
<keyword evidence="5" id="KW-0863">Zinc-finger</keyword>
<dbReference type="Pfam" id="PF26192">
    <property type="entry name" value="RNF157-like_N"/>
    <property type="match status" value="1"/>
</dbReference>
<evidence type="ECO:0000256" key="5">
    <source>
        <dbReference type="ARBA" id="ARBA00022771"/>
    </source>
</evidence>
<dbReference type="InterPro" id="IPR045194">
    <property type="entry name" value="MGRN1/RNF157-like"/>
</dbReference>
<keyword evidence="10" id="KW-1185">Reference proteome</keyword>
<comment type="catalytic activity">
    <reaction evidence="1">
        <text>S-ubiquitinyl-[E2 ubiquitin-conjugating enzyme]-L-cysteine + [acceptor protein]-L-lysine = [E2 ubiquitin-conjugating enzyme]-L-cysteine + N(6)-ubiquitinyl-[acceptor protein]-L-lysine.</text>
        <dbReference type="EC" id="2.3.2.27"/>
    </reaction>
</comment>